<organism evidence="3">
    <name type="scientific">Laccaria bicolor (strain S238N-H82 / ATCC MYA-4686)</name>
    <name type="common">Bicoloured deceiver</name>
    <name type="synonym">Laccaria laccata var. bicolor</name>
    <dbReference type="NCBI Taxonomy" id="486041"/>
    <lineage>
        <taxon>Eukaryota</taxon>
        <taxon>Fungi</taxon>
        <taxon>Dikarya</taxon>
        <taxon>Basidiomycota</taxon>
        <taxon>Agaricomycotina</taxon>
        <taxon>Agaricomycetes</taxon>
        <taxon>Agaricomycetidae</taxon>
        <taxon>Agaricales</taxon>
        <taxon>Agaricineae</taxon>
        <taxon>Hydnangiaceae</taxon>
        <taxon>Laccaria</taxon>
    </lineage>
</organism>
<dbReference type="HOGENOM" id="CLU_700337_0_0_1"/>
<reference evidence="2 3" key="1">
    <citation type="journal article" date="2008" name="Nature">
        <title>The genome of Laccaria bicolor provides insights into mycorrhizal symbiosis.</title>
        <authorList>
            <person name="Martin F."/>
            <person name="Aerts A."/>
            <person name="Ahren D."/>
            <person name="Brun A."/>
            <person name="Danchin E.G.J."/>
            <person name="Duchaussoy F."/>
            <person name="Gibon J."/>
            <person name="Kohler A."/>
            <person name="Lindquist E."/>
            <person name="Pereda V."/>
            <person name="Salamov A."/>
            <person name="Shapiro H.J."/>
            <person name="Wuyts J."/>
            <person name="Blaudez D."/>
            <person name="Buee M."/>
            <person name="Brokstein P."/>
            <person name="Canbaeck B."/>
            <person name="Cohen D."/>
            <person name="Courty P.E."/>
            <person name="Coutinho P.M."/>
            <person name="Delaruelle C."/>
            <person name="Detter J.C."/>
            <person name="Deveau A."/>
            <person name="DiFazio S."/>
            <person name="Duplessis S."/>
            <person name="Fraissinet-Tachet L."/>
            <person name="Lucic E."/>
            <person name="Frey-Klett P."/>
            <person name="Fourrey C."/>
            <person name="Feussner I."/>
            <person name="Gay G."/>
            <person name="Grimwood J."/>
            <person name="Hoegger P.J."/>
            <person name="Jain P."/>
            <person name="Kilaru S."/>
            <person name="Labbe J."/>
            <person name="Lin Y.C."/>
            <person name="Legue V."/>
            <person name="Le Tacon F."/>
            <person name="Marmeisse R."/>
            <person name="Melayah D."/>
            <person name="Montanini B."/>
            <person name="Muratet M."/>
            <person name="Nehls U."/>
            <person name="Niculita-Hirzel H."/>
            <person name="Oudot-Le Secq M.P."/>
            <person name="Peter M."/>
            <person name="Quesneville H."/>
            <person name="Rajashekar B."/>
            <person name="Reich M."/>
            <person name="Rouhier N."/>
            <person name="Schmutz J."/>
            <person name="Yin T."/>
            <person name="Chalot M."/>
            <person name="Henrissat B."/>
            <person name="Kuees U."/>
            <person name="Lucas S."/>
            <person name="Van de Peer Y."/>
            <person name="Podila G.K."/>
            <person name="Polle A."/>
            <person name="Pukkila P.J."/>
            <person name="Richardson P.M."/>
            <person name="Rouze P."/>
            <person name="Sanders I.R."/>
            <person name="Stajich J.E."/>
            <person name="Tunlid A."/>
            <person name="Tuskan G."/>
            <person name="Grigoriev I.V."/>
        </authorList>
    </citation>
    <scope>NUCLEOTIDE SEQUENCE [LARGE SCALE GENOMIC DNA]</scope>
    <source>
        <strain evidence="3">S238N-H82 / ATCC MYA-4686</strain>
    </source>
</reference>
<protein>
    <submittedName>
        <fullName evidence="2">Predicted protein</fullName>
    </submittedName>
</protein>
<dbReference type="InParanoid" id="B0DHN2"/>
<dbReference type="Proteomes" id="UP000001194">
    <property type="component" value="Unassembled WGS sequence"/>
</dbReference>
<keyword evidence="3" id="KW-1185">Reference proteome</keyword>
<evidence type="ECO:0000313" key="2">
    <source>
        <dbReference type="EMBL" id="EDR05758.1"/>
    </source>
</evidence>
<accession>B0DHN2</accession>
<feature type="region of interest" description="Disordered" evidence="1">
    <location>
        <begin position="40"/>
        <end position="71"/>
    </location>
</feature>
<feature type="region of interest" description="Disordered" evidence="1">
    <location>
        <begin position="276"/>
        <end position="315"/>
    </location>
</feature>
<dbReference type="EMBL" id="DS547111">
    <property type="protein sequence ID" value="EDR05758.1"/>
    <property type="molecule type" value="Genomic_DNA"/>
</dbReference>
<dbReference type="GeneID" id="6079138"/>
<evidence type="ECO:0000313" key="3">
    <source>
        <dbReference type="Proteomes" id="UP000001194"/>
    </source>
</evidence>
<name>B0DHN2_LACBS</name>
<sequence length="394" mass="43988">MAAYQYTTSQNVFWSNTIHRPSLHLATPLATRPLASGCCHSKRPNSRPAHFQASGTQACSPSPLDPSPREEHTHVETLIFDHMLWQLMGPWYAAPGERALLRLDPTVRTGGPPSSNHAHRRRPENYEEEDKLGTEDEDAWASSSTFRMDSSSSFPTAASTSWQFTLGINWKWAKGLKRRGKAGKEEGGTKQDWGTQVDTTVYPPGRCCWEREENDVGVREEEKHFAGLSQAAEDVRNRPTSFAGLSSIVAPVGSPKLHTIFTPKFVVHLVTPSDANLCHPKKGTPSRAPVSCRPRGGRDDDDITTPPSSNPQTSAYFTEWRPLALSPRHDLLWYGSEAKDRFIRLRKWELILSHPLTQSPSTHLRPTTPPAPRSTAQPPSFQRMYETALPPSLE</sequence>
<dbReference type="RefSeq" id="XP_001883434.1">
    <property type="nucleotide sequence ID" value="XM_001883399.1"/>
</dbReference>
<dbReference type="KEGG" id="lbc:LACBIDRAFT_329316"/>
<feature type="compositionally biased region" description="Acidic residues" evidence="1">
    <location>
        <begin position="126"/>
        <end position="138"/>
    </location>
</feature>
<feature type="region of interest" description="Disordered" evidence="1">
    <location>
        <begin position="356"/>
        <end position="394"/>
    </location>
</feature>
<evidence type="ECO:0000256" key="1">
    <source>
        <dbReference type="SAM" id="MobiDB-lite"/>
    </source>
</evidence>
<dbReference type="AlphaFoldDB" id="B0DHN2"/>
<feature type="compositionally biased region" description="Polar residues" evidence="1">
    <location>
        <begin position="305"/>
        <end position="315"/>
    </location>
</feature>
<gene>
    <name evidence="2" type="ORF">LACBIDRAFT_329316</name>
</gene>
<proteinExistence type="predicted"/>
<feature type="region of interest" description="Disordered" evidence="1">
    <location>
        <begin position="104"/>
        <end position="138"/>
    </location>
</feature>